<reference evidence="10" key="1">
    <citation type="journal article" date="2020" name="Stud. Mycol.">
        <title>101 Dothideomycetes genomes: a test case for predicting lifestyles and emergence of pathogens.</title>
        <authorList>
            <person name="Haridas S."/>
            <person name="Albert R."/>
            <person name="Binder M."/>
            <person name="Bloem J."/>
            <person name="Labutti K."/>
            <person name="Salamov A."/>
            <person name="Andreopoulos B."/>
            <person name="Baker S."/>
            <person name="Barry K."/>
            <person name="Bills G."/>
            <person name="Bluhm B."/>
            <person name="Cannon C."/>
            <person name="Castanera R."/>
            <person name="Culley D."/>
            <person name="Daum C."/>
            <person name="Ezra D."/>
            <person name="Gonzalez J."/>
            <person name="Henrissat B."/>
            <person name="Kuo A."/>
            <person name="Liang C."/>
            <person name="Lipzen A."/>
            <person name="Lutzoni F."/>
            <person name="Magnuson J."/>
            <person name="Mondo S."/>
            <person name="Nolan M."/>
            <person name="Ohm R."/>
            <person name="Pangilinan J."/>
            <person name="Park H.-J."/>
            <person name="Ramirez L."/>
            <person name="Alfaro M."/>
            <person name="Sun H."/>
            <person name="Tritt A."/>
            <person name="Yoshinaga Y."/>
            <person name="Zwiers L.-H."/>
            <person name="Turgeon B."/>
            <person name="Goodwin S."/>
            <person name="Spatafora J."/>
            <person name="Crous P."/>
            <person name="Grigoriev I."/>
        </authorList>
    </citation>
    <scope>NUCLEOTIDE SEQUENCE</scope>
    <source>
        <strain evidence="10">CBS 175.79</strain>
    </source>
</reference>
<evidence type="ECO:0000256" key="6">
    <source>
        <dbReference type="ARBA" id="ARBA00023163"/>
    </source>
</evidence>
<dbReference type="InterPro" id="IPR013087">
    <property type="entry name" value="Znf_C2H2_type"/>
</dbReference>
<evidence type="ECO:0000256" key="5">
    <source>
        <dbReference type="ARBA" id="ARBA00023015"/>
    </source>
</evidence>
<keyword evidence="11" id="KW-1185">Reference proteome</keyword>
<sequence>MSERNEDFQGFDFNVPYYDAPLLANESLLPAWPPHNSQECQVKAVPPAAPSPAVSIQTVRSAPQANSPFLRFEEPSPLQFQHVRADSNLSDTCSLNFLQVQQQSSTLPGQRRDASSLDRFWIEVPWNPMNTRNFSRPSSDSNSLQRNMYHDLGMCPSGPSSEAESSARMGDSGYGTASYSSPSDQGRSHDIPSDAVYTLPRRNVGSTVAEEPNNVFVFNNNSKVDRLSQYSGRSRARSAISGRKYHCVICQEVSKCQSDHKKHMLRHNKPFKCNLANCKRGGKGFGTINDLTRHKKSVHGIQVLENSYRCASNACRNKEKVWPRLDNFKQHIQRMHAEENEQDVIRRSAIGLQAVLPDRSMPPMDATLAGIGTERQCFSNDVNHPTSGISLTPSQEPNPWIVSDLSLTRLSLRVVNDEGFDPYQPEISIELDQAERSKTVAPNGSGHRVLDSTDRSKVAGPCLYDSSSLDSTSSQFPWNHLEECKVFENLRTLSRSRPPETEEQHEQLRHVHKFLQNTKESNFLGDREDTENLDIVLSFPKKMGRHGEALPERADSVVSSISTDATCVGNDRDVKFTTISKSHLIQLAQAVSEKVNQIKCPTCHVPLRGLPDLEEHLKQHKNLPPHACVVPSCDARFETFQAWKSHEEKEHSYPELYFRCKRLQLPTQSSCQDMFQSEDGFKEHLKKVHDILDDDDRESEARACKLEYWCGFCSEFQKTSARRSTGRYQERLCHIQKHVDEEKMVLEDWKRIADEATGDELDHLQATVEASETIDDDDAMSVPPALPGWEDQSEIGPSRECYVDADMLDLDGDTSIYFQHQPERPRRGGFGE</sequence>
<organism evidence="10 11">
    <name type="scientific">Aaosphaeria arxii CBS 175.79</name>
    <dbReference type="NCBI Taxonomy" id="1450172"/>
    <lineage>
        <taxon>Eukaryota</taxon>
        <taxon>Fungi</taxon>
        <taxon>Dikarya</taxon>
        <taxon>Ascomycota</taxon>
        <taxon>Pezizomycotina</taxon>
        <taxon>Dothideomycetes</taxon>
        <taxon>Pleosporomycetidae</taxon>
        <taxon>Pleosporales</taxon>
        <taxon>Pleosporales incertae sedis</taxon>
        <taxon>Aaosphaeria</taxon>
    </lineage>
</organism>
<feature type="compositionally biased region" description="Polar residues" evidence="8">
    <location>
        <begin position="175"/>
        <end position="185"/>
    </location>
</feature>
<dbReference type="SMART" id="SM00355">
    <property type="entry name" value="ZnF_C2H2"/>
    <property type="match status" value="6"/>
</dbReference>
<feature type="domain" description="C2H2-type" evidence="9">
    <location>
        <begin position="600"/>
        <end position="620"/>
    </location>
</feature>
<dbReference type="OrthoDB" id="6077919at2759"/>
<dbReference type="InterPro" id="IPR051061">
    <property type="entry name" value="Zinc_finger_trans_reg"/>
</dbReference>
<keyword evidence="3" id="KW-0863">Zinc-finger</keyword>
<keyword evidence="4" id="KW-0862">Zinc</keyword>
<dbReference type="GO" id="GO:0006357">
    <property type="term" value="P:regulation of transcription by RNA polymerase II"/>
    <property type="evidence" value="ECO:0007669"/>
    <property type="project" value="TreeGrafter"/>
</dbReference>
<evidence type="ECO:0000256" key="8">
    <source>
        <dbReference type="SAM" id="MobiDB-lite"/>
    </source>
</evidence>
<gene>
    <name evidence="10" type="ORF">BU24DRAFT_473015</name>
</gene>
<dbReference type="EMBL" id="ML978077">
    <property type="protein sequence ID" value="KAF2009845.1"/>
    <property type="molecule type" value="Genomic_DNA"/>
</dbReference>
<dbReference type="Gene3D" id="3.30.160.60">
    <property type="entry name" value="Classic Zinc Finger"/>
    <property type="match status" value="2"/>
</dbReference>
<accession>A0A6A5X9W4</accession>
<dbReference type="AlphaFoldDB" id="A0A6A5X9W4"/>
<name>A0A6A5X9W4_9PLEO</name>
<keyword evidence="6" id="KW-0804">Transcription</keyword>
<evidence type="ECO:0000313" key="11">
    <source>
        <dbReference type="Proteomes" id="UP000799778"/>
    </source>
</evidence>
<evidence type="ECO:0000256" key="3">
    <source>
        <dbReference type="ARBA" id="ARBA00022771"/>
    </source>
</evidence>
<evidence type="ECO:0000313" key="10">
    <source>
        <dbReference type="EMBL" id="KAF2009845.1"/>
    </source>
</evidence>
<protein>
    <recommendedName>
        <fullName evidence="9">C2H2-type domain-containing protein</fullName>
    </recommendedName>
</protein>
<dbReference type="PANTHER" id="PTHR46179">
    <property type="entry name" value="ZINC FINGER PROTEIN"/>
    <property type="match status" value="1"/>
</dbReference>
<evidence type="ECO:0000256" key="2">
    <source>
        <dbReference type="ARBA" id="ARBA00022723"/>
    </source>
</evidence>
<dbReference type="PROSITE" id="PS00028">
    <property type="entry name" value="ZINC_FINGER_C2H2_1"/>
    <property type="match status" value="1"/>
</dbReference>
<feature type="compositionally biased region" description="Low complexity" evidence="8">
    <location>
        <begin position="156"/>
        <end position="167"/>
    </location>
</feature>
<keyword evidence="2" id="KW-0479">Metal-binding</keyword>
<dbReference type="GeneID" id="54290152"/>
<evidence type="ECO:0000256" key="4">
    <source>
        <dbReference type="ARBA" id="ARBA00022833"/>
    </source>
</evidence>
<proteinExistence type="predicted"/>
<dbReference type="RefSeq" id="XP_033378184.1">
    <property type="nucleotide sequence ID" value="XM_033532755.1"/>
</dbReference>
<dbReference type="Proteomes" id="UP000799778">
    <property type="component" value="Unassembled WGS sequence"/>
</dbReference>
<keyword evidence="5" id="KW-0805">Transcription regulation</keyword>
<dbReference type="GO" id="GO:0005634">
    <property type="term" value="C:nucleus"/>
    <property type="evidence" value="ECO:0007669"/>
    <property type="project" value="UniProtKB-SubCell"/>
</dbReference>
<evidence type="ECO:0000256" key="7">
    <source>
        <dbReference type="ARBA" id="ARBA00023242"/>
    </source>
</evidence>
<dbReference type="Pfam" id="PF13912">
    <property type="entry name" value="zf-C2H2_6"/>
    <property type="match status" value="1"/>
</dbReference>
<feature type="region of interest" description="Disordered" evidence="8">
    <location>
        <begin position="153"/>
        <end position="193"/>
    </location>
</feature>
<evidence type="ECO:0000256" key="1">
    <source>
        <dbReference type="ARBA" id="ARBA00004123"/>
    </source>
</evidence>
<dbReference type="GO" id="GO:0008270">
    <property type="term" value="F:zinc ion binding"/>
    <property type="evidence" value="ECO:0007669"/>
    <property type="project" value="UniProtKB-KW"/>
</dbReference>
<dbReference type="PANTHER" id="PTHR46179:SF13">
    <property type="entry name" value="C2H2-TYPE DOMAIN-CONTAINING PROTEIN"/>
    <property type="match status" value="1"/>
</dbReference>
<evidence type="ECO:0000259" key="9">
    <source>
        <dbReference type="PROSITE" id="PS00028"/>
    </source>
</evidence>
<comment type="subcellular location">
    <subcellularLocation>
        <location evidence="1">Nucleus</location>
    </subcellularLocation>
</comment>
<keyword evidence="7" id="KW-0539">Nucleus</keyword>